<proteinExistence type="inferred from homology"/>
<dbReference type="GO" id="GO:0006412">
    <property type="term" value="P:translation"/>
    <property type="evidence" value="ECO:0007669"/>
    <property type="project" value="InterPro"/>
</dbReference>
<keyword evidence="6" id="KW-0812">Transmembrane</keyword>
<keyword evidence="6" id="KW-0472">Membrane</keyword>
<feature type="chain" id="PRO_5035862836" description="Large ribosomal subunit protein uL15m" evidence="7">
    <location>
        <begin position="17"/>
        <end position="918"/>
    </location>
</feature>
<evidence type="ECO:0000313" key="12">
    <source>
        <dbReference type="EMBL" id="CAD6184492.1"/>
    </source>
</evidence>
<reference evidence="12" key="1">
    <citation type="submission" date="2020-10" db="EMBL/GenBank/DDBJ databases">
        <authorList>
            <person name="Kikuchi T."/>
        </authorList>
    </citation>
    <scope>NUCLEOTIDE SEQUENCE</scope>
    <source>
        <strain evidence="12">NKZ352</strain>
    </source>
</reference>
<dbReference type="AlphaFoldDB" id="A0A8S1GP49"/>
<dbReference type="PANTHER" id="PTHR12934">
    <property type="entry name" value="50S RIBOSOMAL PROTEIN L15"/>
    <property type="match status" value="1"/>
</dbReference>
<evidence type="ECO:0000256" key="4">
    <source>
        <dbReference type="ARBA" id="ARBA00035299"/>
    </source>
</evidence>
<dbReference type="InterPro" id="IPR036227">
    <property type="entry name" value="Ribosomal_uL15/eL18_sf"/>
</dbReference>
<comment type="similarity">
    <text evidence="1">Belongs to the universal ribosomal protein uL15 family.</text>
</comment>
<protein>
    <recommendedName>
        <fullName evidence="4">Large ribosomal subunit protein uL15m</fullName>
    </recommendedName>
    <alternativeName>
        <fullName evidence="5">39S ribosomal protein L15, mitochondrial</fullName>
    </alternativeName>
</protein>
<keyword evidence="7" id="KW-0732">Signal</keyword>
<feature type="domain" description="Large ribosomal subunit protein uL15/eL18" evidence="8">
    <location>
        <begin position="715"/>
        <end position="793"/>
    </location>
</feature>
<keyword evidence="6" id="KW-1133">Transmembrane helix</keyword>
<dbReference type="PANTHER" id="PTHR12934:SF11">
    <property type="entry name" value="LARGE RIBOSOMAL SUBUNIT PROTEIN UL15M"/>
    <property type="match status" value="1"/>
</dbReference>
<evidence type="ECO:0000259" key="8">
    <source>
        <dbReference type="Pfam" id="PF00828"/>
    </source>
</evidence>
<organism evidence="12 13">
    <name type="scientific">Caenorhabditis auriculariae</name>
    <dbReference type="NCBI Taxonomy" id="2777116"/>
    <lineage>
        <taxon>Eukaryota</taxon>
        <taxon>Metazoa</taxon>
        <taxon>Ecdysozoa</taxon>
        <taxon>Nematoda</taxon>
        <taxon>Chromadorea</taxon>
        <taxon>Rhabditida</taxon>
        <taxon>Rhabditina</taxon>
        <taxon>Rhabditomorpha</taxon>
        <taxon>Rhabditoidea</taxon>
        <taxon>Rhabditidae</taxon>
        <taxon>Peloderinae</taxon>
        <taxon>Caenorhabditis</taxon>
    </lineage>
</organism>
<dbReference type="GO" id="GO:0005762">
    <property type="term" value="C:mitochondrial large ribosomal subunit"/>
    <property type="evidence" value="ECO:0007669"/>
    <property type="project" value="TreeGrafter"/>
</dbReference>
<keyword evidence="2" id="KW-0689">Ribosomal protein</keyword>
<feature type="signal peptide" evidence="7">
    <location>
        <begin position="1"/>
        <end position="16"/>
    </location>
</feature>
<evidence type="ECO:0000256" key="1">
    <source>
        <dbReference type="ARBA" id="ARBA00007320"/>
    </source>
</evidence>
<feature type="domain" description="LolA-like" evidence="10">
    <location>
        <begin position="238"/>
        <end position="360"/>
    </location>
</feature>
<feature type="domain" description="DUF7959" evidence="11">
    <location>
        <begin position="448"/>
        <end position="569"/>
    </location>
</feature>
<dbReference type="Pfam" id="PF25897">
    <property type="entry name" value="LolA_1st_nematode"/>
    <property type="match status" value="1"/>
</dbReference>
<evidence type="ECO:0000256" key="3">
    <source>
        <dbReference type="ARBA" id="ARBA00023274"/>
    </source>
</evidence>
<evidence type="ECO:0000256" key="2">
    <source>
        <dbReference type="ARBA" id="ARBA00022980"/>
    </source>
</evidence>
<accession>A0A8S1GP49</accession>
<sequence>MRYLITFLLLISPTLAQDNDVRGLCKNPPAHTQTITSKISIPAPYKTSGSVTNWVQSSTILLTETTTATYRVLSLKSKSEDRWITNVASNLTNYINTNNRSCVGEAKPPQLIENPRFLTLLHGDTSSSSSLVTGLIALSNEHPGFLKGGEPEVVGGMETVTWISCIDGINETSVAVEVRFTGEKTVHPARKSFDNPMFVSVRLTEYKSFNGTEDAVSQISVELDRYDLPEGGEDFVDHGIVCLPRNTTALPMKAFDEFTGVLSYGDGQGNREVFEILYSTSKKVLIISGDGSNKKISFINATGLPTGINYLIHDFAHGYEFLLSENTCVKISPLLNTTTDVVVNNGTVTMKQFARIIADNNLEFAPYPTDSSADKGTKIYRALNDIDKTVIEAELDGEFNLVAMRTYKQGSSDLVSTLKIAESHSSSLTRRFDHIVDCFQPDSITLNKTWTMDVKDKTMKDVYGVGLDTMTAAISSSLNTVGVINSNRISAFWTESSKEGVTLLLRVNEKSEIPPAAVGFDYEKELETKDFFDKLNATIASNQWKIKIPKAGEKIEEWTVDASSVSSFPQKQQSTFVGYTGGSMFVLGIFTLILGVCIGAGGVFFVVKKQRISTLAYQMAQRAVTSAKERALRIVEEASRLRLQDVRDNVGARTSGRQVRKANNQAGHTQGALERAAKPPLGWIWGDFFRPWQRMFPGERSFNADINIRREYIPLSLIELARLIDLGWISKKRPIDISALCATQKFSVNPRIRQYGFDLTAEGADDFPYAVDIEVQYASQSAIAAVERAGGRVRTAYYDTLALEAAVDPRSWFQKGLPVPVRRAPPPSLLPYYSDPSNRGYLCNVEDLEAARKKLADLRGYLFTETSVPQEEKEVNQVFYGIPAGAVVSLADKKVFAATNSHHSAYYNSQRLSDKSFT</sequence>
<dbReference type="EMBL" id="CAJGYM010000001">
    <property type="protein sequence ID" value="CAD6184492.1"/>
    <property type="molecule type" value="Genomic_DNA"/>
</dbReference>
<dbReference type="InterPro" id="IPR058831">
    <property type="entry name" value="LolA-like_dom_2nd"/>
</dbReference>
<evidence type="ECO:0000259" key="10">
    <source>
        <dbReference type="Pfam" id="PF25898"/>
    </source>
</evidence>
<dbReference type="Pfam" id="PF25899">
    <property type="entry name" value="DUF7959"/>
    <property type="match status" value="1"/>
</dbReference>
<dbReference type="SUPFAM" id="SSF52080">
    <property type="entry name" value="Ribosomal proteins L15p and L18e"/>
    <property type="match status" value="1"/>
</dbReference>
<evidence type="ECO:0000259" key="11">
    <source>
        <dbReference type="Pfam" id="PF25899"/>
    </source>
</evidence>
<keyword evidence="13" id="KW-1185">Reference proteome</keyword>
<dbReference type="Pfam" id="PF25898">
    <property type="entry name" value="LolA_2nd_metazoa"/>
    <property type="match status" value="1"/>
</dbReference>
<dbReference type="InterPro" id="IPR058830">
    <property type="entry name" value="LolA-like_dom_1st"/>
</dbReference>
<evidence type="ECO:0000256" key="7">
    <source>
        <dbReference type="SAM" id="SignalP"/>
    </source>
</evidence>
<gene>
    <name evidence="12" type="ORF">CAUJ_LOCUS411</name>
</gene>
<evidence type="ECO:0000256" key="5">
    <source>
        <dbReference type="ARBA" id="ARBA00035423"/>
    </source>
</evidence>
<evidence type="ECO:0000256" key="6">
    <source>
        <dbReference type="SAM" id="Phobius"/>
    </source>
</evidence>
<feature type="domain" description="LolA-like" evidence="9">
    <location>
        <begin position="34"/>
        <end position="232"/>
    </location>
</feature>
<dbReference type="Proteomes" id="UP000835052">
    <property type="component" value="Unassembled WGS sequence"/>
</dbReference>
<dbReference type="InterPro" id="IPR005749">
    <property type="entry name" value="Ribosomal_uL15_bac-type"/>
</dbReference>
<keyword evidence="3" id="KW-0687">Ribonucleoprotein</keyword>
<dbReference type="InterPro" id="IPR021131">
    <property type="entry name" value="Ribosomal_uL15/eL18"/>
</dbReference>
<evidence type="ECO:0000259" key="9">
    <source>
        <dbReference type="Pfam" id="PF25897"/>
    </source>
</evidence>
<comment type="caution">
    <text evidence="12">The sequence shown here is derived from an EMBL/GenBank/DDBJ whole genome shotgun (WGS) entry which is preliminary data.</text>
</comment>
<dbReference type="GO" id="GO:0003735">
    <property type="term" value="F:structural constituent of ribosome"/>
    <property type="evidence" value="ECO:0007669"/>
    <property type="project" value="InterPro"/>
</dbReference>
<dbReference type="InterPro" id="IPR058265">
    <property type="entry name" value="DUF7959"/>
</dbReference>
<feature type="transmembrane region" description="Helical" evidence="6">
    <location>
        <begin position="576"/>
        <end position="607"/>
    </location>
</feature>
<name>A0A8S1GP49_9PELO</name>
<evidence type="ECO:0000313" key="13">
    <source>
        <dbReference type="Proteomes" id="UP000835052"/>
    </source>
</evidence>
<dbReference type="OrthoDB" id="361383at2759"/>
<dbReference type="Pfam" id="PF00828">
    <property type="entry name" value="Ribosomal_L27A"/>
    <property type="match status" value="1"/>
</dbReference>